<dbReference type="InterPro" id="IPR052557">
    <property type="entry name" value="CAP/Cytokinesis_protein"/>
</dbReference>
<reference evidence="2" key="2">
    <citation type="submission" date="2020-09" db="EMBL/GenBank/DDBJ databases">
        <authorList>
            <person name="Sun Q."/>
            <person name="Zhou Y."/>
        </authorList>
    </citation>
    <scope>NUCLEOTIDE SEQUENCE</scope>
    <source>
        <strain evidence="2">CGMCC 1.15760</strain>
    </source>
</reference>
<dbReference type="PANTHER" id="PTHR46333">
    <property type="entry name" value="CYTOKINESIS PROTEIN 3"/>
    <property type="match status" value="1"/>
</dbReference>
<keyword evidence="3" id="KW-1185">Reference proteome</keyword>
<name>A0A917LD07_9BACI</name>
<dbReference type="PANTHER" id="PTHR46333:SF2">
    <property type="entry name" value="CYTOKINESIS PROTEIN 3"/>
    <property type="match status" value="1"/>
</dbReference>
<feature type="domain" description="Transglutaminase-like" evidence="1">
    <location>
        <begin position="196"/>
        <end position="252"/>
    </location>
</feature>
<proteinExistence type="predicted"/>
<evidence type="ECO:0000313" key="3">
    <source>
        <dbReference type="Proteomes" id="UP000616608"/>
    </source>
</evidence>
<evidence type="ECO:0000313" key="2">
    <source>
        <dbReference type="EMBL" id="GGG14688.1"/>
    </source>
</evidence>
<dbReference type="InterPro" id="IPR038765">
    <property type="entry name" value="Papain-like_cys_pep_sf"/>
</dbReference>
<dbReference type="Gene3D" id="3.10.620.30">
    <property type="match status" value="1"/>
</dbReference>
<dbReference type="RefSeq" id="WP_188613561.1">
    <property type="nucleotide sequence ID" value="NZ_BMJT01000002.1"/>
</dbReference>
<dbReference type="Pfam" id="PF01841">
    <property type="entry name" value="Transglut_core"/>
    <property type="match status" value="1"/>
</dbReference>
<dbReference type="PROSITE" id="PS51257">
    <property type="entry name" value="PROKAR_LIPOPROTEIN"/>
    <property type="match status" value="1"/>
</dbReference>
<sequence length="295" mass="33620">MKRLLPFICLVLLVGCESRITPSEPIVIEQTTLTNYAPVLPTDNFITKTMQSWRDIHPNTYQDILQALMHYDTTYHFSPSEIHPDDVMAIVEAIADNNRYDVPLKKWGVRYTNIDGELTFTYKLPYDELMKRKTFVDQQVQSIIANEVPSNATEYERVKALHDYVVLNTAYDVTTYENCDAINCENVADPYSAYGLFANQIAVCSGYTGAFTALLDAAGIENYVVTGTAKGVGHAWNIVKVDGQYYHVDTTWDDPVPDRPNEVQYDYFLKPNGEMYDHSWKPDDFPPVAKEAYPH</sequence>
<dbReference type="GO" id="GO:0005737">
    <property type="term" value="C:cytoplasm"/>
    <property type="evidence" value="ECO:0007669"/>
    <property type="project" value="TreeGrafter"/>
</dbReference>
<dbReference type="InterPro" id="IPR002931">
    <property type="entry name" value="Transglutaminase-like"/>
</dbReference>
<evidence type="ECO:0000259" key="1">
    <source>
        <dbReference type="SMART" id="SM00460"/>
    </source>
</evidence>
<dbReference type="Proteomes" id="UP000616608">
    <property type="component" value="Unassembled WGS sequence"/>
</dbReference>
<organism evidence="2 3">
    <name type="scientific">Lysinibacillus alkalisoli</name>
    <dbReference type="NCBI Taxonomy" id="1911548"/>
    <lineage>
        <taxon>Bacteria</taxon>
        <taxon>Bacillati</taxon>
        <taxon>Bacillota</taxon>
        <taxon>Bacilli</taxon>
        <taxon>Bacillales</taxon>
        <taxon>Bacillaceae</taxon>
        <taxon>Lysinibacillus</taxon>
    </lineage>
</organism>
<dbReference type="SUPFAM" id="SSF54001">
    <property type="entry name" value="Cysteine proteinases"/>
    <property type="match status" value="1"/>
</dbReference>
<gene>
    <name evidence="2" type="ORF">GCM10007425_06260</name>
</gene>
<reference evidence="2" key="1">
    <citation type="journal article" date="2014" name="Int. J. Syst. Evol. Microbiol.">
        <title>Complete genome sequence of Corynebacterium casei LMG S-19264T (=DSM 44701T), isolated from a smear-ripened cheese.</title>
        <authorList>
            <consortium name="US DOE Joint Genome Institute (JGI-PGF)"/>
            <person name="Walter F."/>
            <person name="Albersmeier A."/>
            <person name="Kalinowski J."/>
            <person name="Ruckert C."/>
        </authorList>
    </citation>
    <scope>NUCLEOTIDE SEQUENCE</scope>
    <source>
        <strain evidence="2">CGMCC 1.15760</strain>
    </source>
</reference>
<protein>
    <recommendedName>
        <fullName evidence="1">Transglutaminase-like domain-containing protein</fullName>
    </recommendedName>
</protein>
<dbReference type="EMBL" id="BMJT01000002">
    <property type="protein sequence ID" value="GGG14688.1"/>
    <property type="molecule type" value="Genomic_DNA"/>
</dbReference>
<accession>A0A917LD07</accession>
<dbReference type="SMART" id="SM00460">
    <property type="entry name" value="TGc"/>
    <property type="match status" value="1"/>
</dbReference>
<comment type="caution">
    <text evidence="2">The sequence shown here is derived from an EMBL/GenBank/DDBJ whole genome shotgun (WGS) entry which is preliminary data.</text>
</comment>
<dbReference type="AlphaFoldDB" id="A0A917LD07"/>